<reference evidence="1 2" key="1">
    <citation type="journal article" date="2019" name="Int. J. Syst. Evol. Microbiol.">
        <title>The Global Catalogue of Microorganisms (GCM) 10K type strain sequencing project: providing services to taxonomists for standard genome sequencing and annotation.</title>
        <authorList>
            <consortium name="The Broad Institute Genomics Platform"/>
            <consortium name="The Broad Institute Genome Sequencing Center for Infectious Disease"/>
            <person name="Wu L."/>
            <person name="Ma J."/>
        </authorList>
    </citation>
    <scope>NUCLEOTIDE SEQUENCE [LARGE SCALE GENOMIC DNA]</scope>
    <source>
        <strain evidence="1 2">JCM 3272</strain>
    </source>
</reference>
<accession>A0ABN3FCN4</accession>
<sequence length="131" mass="14451">MRRDVVETLLNDAGTAGEACKTALQLGAALTVWDKRGPAFVMWSIWRFRHSLMQDNDVSTVGYETGLKLLADYGHRPIRLGVVRLNVPRCGFLLFFVADEARLVACVGHGDLEDLWSPDDTYGKGGPPMEG</sequence>
<proteinExistence type="predicted"/>
<dbReference type="Proteomes" id="UP001501444">
    <property type="component" value="Unassembled WGS sequence"/>
</dbReference>
<comment type="caution">
    <text evidence="1">The sequence shown here is derived from an EMBL/GenBank/DDBJ whole genome shotgun (WGS) entry which is preliminary data.</text>
</comment>
<evidence type="ECO:0000313" key="2">
    <source>
        <dbReference type="Proteomes" id="UP001501444"/>
    </source>
</evidence>
<organism evidence="1 2">
    <name type="scientific">Dactylosporangium salmoneum</name>
    <dbReference type="NCBI Taxonomy" id="53361"/>
    <lineage>
        <taxon>Bacteria</taxon>
        <taxon>Bacillati</taxon>
        <taxon>Actinomycetota</taxon>
        <taxon>Actinomycetes</taxon>
        <taxon>Micromonosporales</taxon>
        <taxon>Micromonosporaceae</taxon>
        <taxon>Dactylosporangium</taxon>
    </lineage>
</organism>
<evidence type="ECO:0000313" key="1">
    <source>
        <dbReference type="EMBL" id="GAA2327363.1"/>
    </source>
</evidence>
<name>A0ABN3FCN4_9ACTN</name>
<gene>
    <name evidence="1" type="ORF">GCM10010170_002950</name>
</gene>
<keyword evidence="2" id="KW-1185">Reference proteome</keyword>
<dbReference type="EMBL" id="BAAARV010000004">
    <property type="protein sequence ID" value="GAA2327363.1"/>
    <property type="molecule type" value="Genomic_DNA"/>
</dbReference>
<protein>
    <submittedName>
        <fullName evidence="1">Uncharacterized protein</fullName>
    </submittedName>
</protein>